<evidence type="ECO:0000313" key="1">
    <source>
        <dbReference type="EMBL" id="MBX39431.1"/>
    </source>
</evidence>
<name>A0A2P2NAC8_RHIMU</name>
<reference evidence="1" key="1">
    <citation type="submission" date="2018-02" db="EMBL/GenBank/DDBJ databases">
        <title>Rhizophora mucronata_Transcriptome.</title>
        <authorList>
            <person name="Meera S.P."/>
            <person name="Sreeshan A."/>
            <person name="Augustine A."/>
        </authorList>
    </citation>
    <scope>NUCLEOTIDE SEQUENCE</scope>
    <source>
        <tissue evidence="1">Leaf</tissue>
    </source>
</reference>
<accession>A0A2P2NAC8</accession>
<dbReference type="AlphaFoldDB" id="A0A2P2NAC8"/>
<sequence>MYNNSIKKKKRGEEPKLPHQHNISCVLPWVPFVGHIYSKVTEDAR</sequence>
<dbReference type="EMBL" id="GGEC01058947">
    <property type="protein sequence ID" value="MBX39431.1"/>
    <property type="molecule type" value="Transcribed_RNA"/>
</dbReference>
<organism evidence="1">
    <name type="scientific">Rhizophora mucronata</name>
    <name type="common">Asiatic mangrove</name>
    <dbReference type="NCBI Taxonomy" id="61149"/>
    <lineage>
        <taxon>Eukaryota</taxon>
        <taxon>Viridiplantae</taxon>
        <taxon>Streptophyta</taxon>
        <taxon>Embryophyta</taxon>
        <taxon>Tracheophyta</taxon>
        <taxon>Spermatophyta</taxon>
        <taxon>Magnoliopsida</taxon>
        <taxon>eudicotyledons</taxon>
        <taxon>Gunneridae</taxon>
        <taxon>Pentapetalae</taxon>
        <taxon>rosids</taxon>
        <taxon>fabids</taxon>
        <taxon>Malpighiales</taxon>
        <taxon>Rhizophoraceae</taxon>
        <taxon>Rhizophora</taxon>
    </lineage>
</organism>
<proteinExistence type="predicted"/>
<protein>
    <submittedName>
        <fullName evidence="1">Uncharacterized protein</fullName>
    </submittedName>
</protein>